<dbReference type="Gramene" id="EOX92871">
    <property type="protein sequence ID" value="EOX92871"/>
    <property type="gene ID" value="TCM_001733"/>
</dbReference>
<reference evidence="1 2" key="1">
    <citation type="journal article" date="2013" name="Genome Biol.">
        <title>The genome sequence of the most widely cultivated cacao type and its use to identify candidate genes regulating pod color.</title>
        <authorList>
            <person name="Motamayor J.C."/>
            <person name="Mockaitis K."/>
            <person name="Schmutz J."/>
            <person name="Haiminen N."/>
            <person name="Iii D.L."/>
            <person name="Cornejo O."/>
            <person name="Findley S.D."/>
            <person name="Zheng P."/>
            <person name="Utro F."/>
            <person name="Royaert S."/>
            <person name="Saski C."/>
            <person name="Jenkins J."/>
            <person name="Podicheti R."/>
            <person name="Zhao M."/>
            <person name="Scheffler B.E."/>
            <person name="Stack J.C."/>
            <person name="Feltus F.A."/>
            <person name="Mustiga G.M."/>
            <person name="Amores F."/>
            <person name="Phillips W."/>
            <person name="Marelli J.P."/>
            <person name="May G.D."/>
            <person name="Shapiro H."/>
            <person name="Ma J."/>
            <person name="Bustamante C.D."/>
            <person name="Schnell R.J."/>
            <person name="Main D."/>
            <person name="Gilbert D."/>
            <person name="Parida L."/>
            <person name="Kuhn D.N."/>
        </authorList>
    </citation>
    <scope>NUCLEOTIDE SEQUENCE [LARGE SCALE GENOMIC DNA]</scope>
    <source>
        <strain evidence="2">cv. Matina 1-6</strain>
    </source>
</reference>
<gene>
    <name evidence="1" type="ORF">TCM_001733</name>
</gene>
<proteinExistence type="predicted"/>
<sequence length="90" mass="10353">MYKLNNECCWVRKKKERERAEVLVVDFADARLEVMLQMLSTEDLQYRGQMLHFLATEVAGGSTETFQEPKKKLRALCMPSNIILSQGNAT</sequence>
<protein>
    <submittedName>
        <fullName evidence="1">Uncharacterized protein</fullName>
    </submittedName>
</protein>
<name>A0A061DLA8_THECC</name>
<keyword evidence="2" id="KW-1185">Reference proteome</keyword>
<dbReference type="InParanoid" id="A0A061DLA8"/>
<organism evidence="1 2">
    <name type="scientific">Theobroma cacao</name>
    <name type="common">Cacao</name>
    <name type="synonym">Cocoa</name>
    <dbReference type="NCBI Taxonomy" id="3641"/>
    <lineage>
        <taxon>Eukaryota</taxon>
        <taxon>Viridiplantae</taxon>
        <taxon>Streptophyta</taxon>
        <taxon>Embryophyta</taxon>
        <taxon>Tracheophyta</taxon>
        <taxon>Spermatophyta</taxon>
        <taxon>Magnoliopsida</taxon>
        <taxon>eudicotyledons</taxon>
        <taxon>Gunneridae</taxon>
        <taxon>Pentapetalae</taxon>
        <taxon>rosids</taxon>
        <taxon>malvids</taxon>
        <taxon>Malvales</taxon>
        <taxon>Malvaceae</taxon>
        <taxon>Byttnerioideae</taxon>
        <taxon>Theobroma</taxon>
    </lineage>
</organism>
<evidence type="ECO:0000313" key="1">
    <source>
        <dbReference type="EMBL" id="EOX92871.1"/>
    </source>
</evidence>
<dbReference type="HOGENOM" id="CLU_2445203_0_0_1"/>
<evidence type="ECO:0000313" key="2">
    <source>
        <dbReference type="Proteomes" id="UP000026915"/>
    </source>
</evidence>
<dbReference type="AlphaFoldDB" id="A0A061DLA8"/>
<dbReference type="Proteomes" id="UP000026915">
    <property type="component" value="Chromosome 1"/>
</dbReference>
<dbReference type="EMBL" id="CM001879">
    <property type="protein sequence ID" value="EOX92871.1"/>
    <property type="molecule type" value="Genomic_DNA"/>
</dbReference>
<accession>A0A061DLA8</accession>